<accession>A0A0F8ZJZ8</accession>
<comment type="caution">
    <text evidence="1">The sequence shown here is derived from an EMBL/GenBank/DDBJ whole genome shotgun (WGS) entry which is preliminary data.</text>
</comment>
<protein>
    <submittedName>
        <fullName evidence="1">Uncharacterized protein</fullName>
    </submittedName>
</protein>
<reference evidence="1" key="1">
    <citation type="journal article" date="2015" name="Nature">
        <title>Complex archaea that bridge the gap between prokaryotes and eukaryotes.</title>
        <authorList>
            <person name="Spang A."/>
            <person name="Saw J.H."/>
            <person name="Jorgensen S.L."/>
            <person name="Zaremba-Niedzwiedzka K."/>
            <person name="Martijn J."/>
            <person name="Lind A.E."/>
            <person name="van Eijk R."/>
            <person name="Schleper C."/>
            <person name="Guy L."/>
            <person name="Ettema T.J."/>
        </authorList>
    </citation>
    <scope>NUCLEOTIDE SEQUENCE</scope>
</reference>
<organism evidence="1">
    <name type="scientific">marine sediment metagenome</name>
    <dbReference type="NCBI Taxonomy" id="412755"/>
    <lineage>
        <taxon>unclassified sequences</taxon>
        <taxon>metagenomes</taxon>
        <taxon>ecological metagenomes</taxon>
    </lineage>
</organism>
<name>A0A0F8ZJZ8_9ZZZZ</name>
<dbReference type="EMBL" id="LAZR01047475">
    <property type="protein sequence ID" value="KKK94138.1"/>
    <property type="molecule type" value="Genomic_DNA"/>
</dbReference>
<dbReference type="AlphaFoldDB" id="A0A0F8ZJZ8"/>
<gene>
    <name evidence="1" type="ORF">LCGC14_2685860</name>
</gene>
<proteinExistence type="predicted"/>
<evidence type="ECO:0000313" key="1">
    <source>
        <dbReference type="EMBL" id="KKK94138.1"/>
    </source>
</evidence>
<sequence>MTNNPWYFDDEILFPIILLAVGPPPKTGMRLVSHEGVAHWVRRWGASAGKYATAVDEYIDPIVREALLLEHKFNYVMMKKAWRRNQYLIWLLAKRAEVNTQ</sequence>